<dbReference type="PROSITE" id="PS50023">
    <property type="entry name" value="LIM_DOMAIN_2"/>
    <property type="match status" value="2"/>
</dbReference>
<dbReference type="PANTHER" id="PTHR24208:SF168">
    <property type="entry name" value="PROTEIN APTEROUS"/>
    <property type="match status" value="1"/>
</dbReference>
<organism evidence="15 16">
    <name type="scientific">Ramazzottius varieornatus</name>
    <name type="common">Water bear</name>
    <name type="synonym">Tardigrade</name>
    <dbReference type="NCBI Taxonomy" id="947166"/>
    <lineage>
        <taxon>Eukaryota</taxon>
        <taxon>Metazoa</taxon>
        <taxon>Ecdysozoa</taxon>
        <taxon>Tardigrada</taxon>
        <taxon>Eutardigrada</taxon>
        <taxon>Parachela</taxon>
        <taxon>Hypsibioidea</taxon>
        <taxon>Ramazzottiidae</taxon>
        <taxon>Ramazzottius</taxon>
    </lineage>
</organism>
<comment type="caution">
    <text evidence="15">The sequence shown here is derived from an EMBL/GenBank/DDBJ whole genome shotgun (WGS) entry which is preliminary data.</text>
</comment>
<dbReference type="GO" id="GO:0030182">
    <property type="term" value="P:neuron differentiation"/>
    <property type="evidence" value="ECO:0007669"/>
    <property type="project" value="TreeGrafter"/>
</dbReference>
<dbReference type="OrthoDB" id="9990008at2759"/>
<dbReference type="SUPFAM" id="SSF46689">
    <property type="entry name" value="Homeodomain-like"/>
    <property type="match status" value="1"/>
</dbReference>
<evidence type="ECO:0000256" key="9">
    <source>
        <dbReference type="PROSITE-ProRule" id="PRU00108"/>
    </source>
</evidence>
<feature type="compositionally biased region" description="Low complexity" evidence="12">
    <location>
        <begin position="417"/>
        <end position="428"/>
    </location>
</feature>
<dbReference type="GO" id="GO:0000981">
    <property type="term" value="F:DNA-binding transcription factor activity, RNA polymerase II-specific"/>
    <property type="evidence" value="ECO:0007669"/>
    <property type="project" value="InterPro"/>
</dbReference>
<name>A0A1D1W708_RAMVA</name>
<comment type="subcellular location">
    <subcellularLocation>
        <location evidence="1 9 11">Nucleus</location>
    </subcellularLocation>
</comment>
<dbReference type="FunFam" id="1.10.10.60:FF:000027">
    <property type="entry name" value="LIM/homeobox protein Lhx9"/>
    <property type="match status" value="1"/>
</dbReference>
<dbReference type="STRING" id="947166.A0A1D1W708"/>
<keyword evidence="7 9" id="KW-0371">Homeobox</keyword>
<feature type="DNA-binding region" description="Homeobox" evidence="9">
    <location>
        <begin position="328"/>
        <end position="387"/>
    </location>
</feature>
<evidence type="ECO:0000256" key="1">
    <source>
        <dbReference type="ARBA" id="ARBA00004123"/>
    </source>
</evidence>
<feature type="domain" description="LIM zinc-binding" evidence="13">
    <location>
        <begin position="48"/>
        <end position="109"/>
    </location>
</feature>
<keyword evidence="6 9" id="KW-0238">DNA-binding</keyword>
<evidence type="ECO:0000313" key="16">
    <source>
        <dbReference type="Proteomes" id="UP000186922"/>
    </source>
</evidence>
<dbReference type="InterPro" id="IPR050453">
    <property type="entry name" value="LIM_Homeobox_TF"/>
</dbReference>
<keyword evidence="3" id="KW-0677">Repeat</keyword>
<dbReference type="InterPro" id="IPR001356">
    <property type="entry name" value="HD"/>
</dbReference>
<evidence type="ECO:0000256" key="6">
    <source>
        <dbReference type="ARBA" id="ARBA00023125"/>
    </source>
</evidence>
<dbReference type="InterPro" id="IPR017970">
    <property type="entry name" value="Homeobox_CS"/>
</dbReference>
<evidence type="ECO:0000256" key="10">
    <source>
        <dbReference type="PROSITE-ProRule" id="PRU00125"/>
    </source>
</evidence>
<evidence type="ECO:0000256" key="5">
    <source>
        <dbReference type="ARBA" id="ARBA00023038"/>
    </source>
</evidence>
<feature type="domain" description="Homeobox" evidence="14">
    <location>
        <begin position="326"/>
        <end position="386"/>
    </location>
</feature>
<evidence type="ECO:0000259" key="14">
    <source>
        <dbReference type="PROSITE" id="PS50071"/>
    </source>
</evidence>
<dbReference type="InterPro" id="IPR009057">
    <property type="entry name" value="Homeodomain-like_sf"/>
</dbReference>
<evidence type="ECO:0000256" key="11">
    <source>
        <dbReference type="RuleBase" id="RU000682"/>
    </source>
</evidence>
<evidence type="ECO:0000256" key="3">
    <source>
        <dbReference type="ARBA" id="ARBA00022737"/>
    </source>
</evidence>
<proteinExistence type="predicted"/>
<protein>
    <submittedName>
        <fullName evidence="15">Uncharacterized protein</fullName>
    </submittedName>
</protein>
<dbReference type="SMART" id="SM00389">
    <property type="entry name" value="HOX"/>
    <property type="match status" value="1"/>
</dbReference>
<dbReference type="PROSITE" id="PS00478">
    <property type="entry name" value="LIM_DOMAIN_1"/>
    <property type="match status" value="1"/>
</dbReference>
<dbReference type="Gene3D" id="1.10.10.60">
    <property type="entry name" value="Homeodomain-like"/>
    <property type="match status" value="1"/>
</dbReference>
<dbReference type="PROSITE" id="PS00027">
    <property type="entry name" value="HOMEOBOX_1"/>
    <property type="match status" value="1"/>
</dbReference>
<evidence type="ECO:0000256" key="12">
    <source>
        <dbReference type="SAM" id="MobiDB-lite"/>
    </source>
</evidence>
<dbReference type="PANTHER" id="PTHR24208">
    <property type="entry name" value="LIM/HOMEOBOX PROTEIN LHX"/>
    <property type="match status" value="1"/>
</dbReference>
<gene>
    <name evidence="15" type="primary">RvY_17092-1</name>
    <name evidence="15" type="synonym">RvY_17092.1</name>
    <name evidence="15" type="ORF">RvY_17092</name>
</gene>
<evidence type="ECO:0000256" key="2">
    <source>
        <dbReference type="ARBA" id="ARBA00022723"/>
    </source>
</evidence>
<dbReference type="Proteomes" id="UP000186922">
    <property type="component" value="Unassembled WGS sequence"/>
</dbReference>
<feature type="region of interest" description="Disordered" evidence="12">
    <location>
        <begin position="306"/>
        <end position="331"/>
    </location>
</feature>
<dbReference type="SUPFAM" id="SSF57716">
    <property type="entry name" value="Glucocorticoid receptor-like (DNA-binding domain)"/>
    <property type="match status" value="2"/>
</dbReference>
<dbReference type="EMBL" id="BDGG01000014">
    <property type="protein sequence ID" value="GAV07224.1"/>
    <property type="molecule type" value="Genomic_DNA"/>
</dbReference>
<accession>A0A1D1W708</accession>
<feature type="domain" description="LIM zinc-binding" evidence="13">
    <location>
        <begin position="112"/>
        <end position="183"/>
    </location>
</feature>
<keyword evidence="8 9" id="KW-0539">Nucleus</keyword>
<dbReference type="GO" id="GO:0046872">
    <property type="term" value="F:metal ion binding"/>
    <property type="evidence" value="ECO:0007669"/>
    <property type="project" value="UniProtKB-KW"/>
</dbReference>
<dbReference type="PROSITE" id="PS50071">
    <property type="entry name" value="HOMEOBOX_2"/>
    <property type="match status" value="1"/>
</dbReference>
<dbReference type="InterPro" id="IPR001781">
    <property type="entry name" value="Znf_LIM"/>
</dbReference>
<dbReference type="GO" id="GO:0000977">
    <property type="term" value="F:RNA polymerase II transcription regulatory region sequence-specific DNA binding"/>
    <property type="evidence" value="ECO:0007669"/>
    <property type="project" value="TreeGrafter"/>
</dbReference>
<feature type="region of interest" description="Disordered" evidence="12">
    <location>
        <begin position="401"/>
        <end position="461"/>
    </location>
</feature>
<reference evidence="15 16" key="1">
    <citation type="journal article" date="2016" name="Nat. Commun.">
        <title>Extremotolerant tardigrade genome and improved radiotolerance of human cultured cells by tardigrade-unique protein.</title>
        <authorList>
            <person name="Hashimoto T."/>
            <person name="Horikawa D.D."/>
            <person name="Saito Y."/>
            <person name="Kuwahara H."/>
            <person name="Kozuka-Hata H."/>
            <person name="Shin-I T."/>
            <person name="Minakuchi Y."/>
            <person name="Ohishi K."/>
            <person name="Motoyama A."/>
            <person name="Aizu T."/>
            <person name="Enomoto A."/>
            <person name="Kondo K."/>
            <person name="Tanaka S."/>
            <person name="Hara Y."/>
            <person name="Koshikawa S."/>
            <person name="Sagara H."/>
            <person name="Miura T."/>
            <person name="Yokobori S."/>
            <person name="Miyagawa K."/>
            <person name="Suzuki Y."/>
            <person name="Kubo T."/>
            <person name="Oyama M."/>
            <person name="Kohara Y."/>
            <person name="Fujiyama A."/>
            <person name="Arakawa K."/>
            <person name="Katayama T."/>
            <person name="Toyoda A."/>
            <person name="Kunieda T."/>
        </authorList>
    </citation>
    <scope>NUCLEOTIDE SEQUENCE [LARGE SCALE GENOMIC DNA]</scope>
    <source>
        <strain evidence="15 16">YOKOZUNA-1</strain>
    </source>
</reference>
<evidence type="ECO:0000256" key="8">
    <source>
        <dbReference type="ARBA" id="ARBA00023242"/>
    </source>
</evidence>
<evidence type="ECO:0000313" key="15">
    <source>
        <dbReference type="EMBL" id="GAV07224.1"/>
    </source>
</evidence>
<evidence type="ECO:0000256" key="4">
    <source>
        <dbReference type="ARBA" id="ARBA00022833"/>
    </source>
</evidence>
<keyword evidence="5 10" id="KW-0440">LIM domain</keyword>
<dbReference type="AlphaFoldDB" id="A0A1D1W708"/>
<sequence>MPILESEHLHVLSGQSKGNFSLSQSSMRDADGASQDLCYEKPQGRTTAFCAGCHAAIYDQFFLSVAHEAWHCHCLKCQACSQNLDCQISCYYKDGRILCKDDYIKRCRSGPTVCSVCNVTINADELVMRIGGNGQKKDEDLLYHLECFRCCLCSRMLRTGDQFGMRNDGAVYCQQHLPSLPSAALHQLPAGHRISPPFTSPFLGQHQDKEQIGRPTSAKKRRGRQRGKNLPASFDPQAMEHQHQVGAVESFMASVQEQRPLLDNYIDAQNLPLSYNTSSDESSAEGSASVMITSSIMSCRQMTPLQISMGHPPRPDSSSPTSSQHHRAKRMRTSFKHQQLRAMKQYFQINHNPDAKDLKQLAQKTGLTKRVLQVWFQNARAKYRRSMMKQDASLRNGDMMAAAASPQSSDMLPHSPPSSALHAASLSPTFPHNSSSTSYPPQAAPNEHIAGMSPSPHNDYY</sequence>
<dbReference type="CDD" id="cd00086">
    <property type="entry name" value="homeodomain"/>
    <property type="match status" value="1"/>
</dbReference>
<evidence type="ECO:0000256" key="7">
    <source>
        <dbReference type="ARBA" id="ARBA00023155"/>
    </source>
</evidence>
<feature type="region of interest" description="Disordered" evidence="12">
    <location>
        <begin position="198"/>
        <end position="241"/>
    </location>
</feature>
<keyword evidence="16" id="KW-1185">Reference proteome</keyword>
<dbReference type="Gene3D" id="2.10.110.10">
    <property type="entry name" value="Cysteine Rich Protein"/>
    <property type="match status" value="2"/>
</dbReference>
<dbReference type="SMART" id="SM00132">
    <property type="entry name" value="LIM"/>
    <property type="match status" value="2"/>
</dbReference>
<feature type="compositionally biased region" description="Basic residues" evidence="12">
    <location>
        <begin position="217"/>
        <end position="227"/>
    </location>
</feature>
<dbReference type="Pfam" id="PF00046">
    <property type="entry name" value="Homeodomain"/>
    <property type="match status" value="1"/>
</dbReference>
<dbReference type="GO" id="GO:0005634">
    <property type="term" value="C:nucleus"/>
    <property type="evidence" value="ECO:0007669"/>
    <property type="project" value="UniProtKB-SubCell"/>
</dbReference>
<keyword evidence="2 10" id="KW-0479">Metal-binding</keyword>
<keyword evidence="4 10" id="KW-0862">Zinc</keyword>
<evidence type="ECO:0000259" key="13">
    <source>
        <dbReference type="PROSITE" id="PS50023"/>
    </source>
</evidence>
<dbReference type="Pfam" id="PF00412">
    <property type="entry name" value="LIM"/>
    <property type="match status" value="2"/>
</dbReference>
<feature type="compositionally biased region" description="Polar residues" evidence="12">
    <location>
        <begin position="430"/>
        <end position="440"/>
    </location>
</feature>